<accession>A0A6J6BZW8</accession>
<name>A0A6J6BZW8_9ZZZZ</name>
<dbReference type="AlphaFoldDB" id="A0A6J6BZW8"/>
<sequence length="122" mass="13673">MPSPLIARLENHKRAVIVLSIAAPLGVAYLTIWPKELQLHCPVRMATGYLCPGCGATRACEALIQGDFASAWALSPLFLMGPLIFVAAWWVQRQNKPWLKRIFYTAFGLGVAWFTLWRNGFI</sequence>
<protein>
    <submittedName>
        <fullName evidence="2">Unannotated protein</fullName>
    </submittedName>
</protein>
<feature type="transmembrane region" description="Helical" evidence="1">
    <location>
        <begin position="15"/>
        <end position="33"/>
    </location>
</feature>
<evidence type="ECO:0000313" key="2">
    <source>
        <dbReference type="EMBL" id="CAB4543618.1"/>
    </source>
</evidence>
<proteinExistence type="predicted"/>
<reference evidence="2" key="1">
    <citation type="submission" date="2020-05" db="EMBL/GenBank/DDBJ databases">
        <authorList>
            <person name="Chiriac C."/>
            <person name="Salcher M."/>
            <person name="Ghai R."/>
            <person name="Kavagutti S V."/>
        </authorList>
    </citation>
    <scope>NUCLEOTIDE SEQUENCE</scope>
</reference>
<keyword evidence="1" id="KW-1133">Transmembrane helix</keyword>
<evidence type="ECO:0000256" key="1">
    <source>
        <dbReference type="SAM" id="Phobius"/>
    </source>
</evidence>
<dbReference type="Pfam" id="PF10825">
    <property type="entry name" value="DUF2752"/>
    <property type="match status" value="1"/>
</dbReference>
<dbReference type="InterPro" id="IPR021215">
    <property type="entry name" value="DUF2752"/>
</dbReference>
<organism evidence="2">
    <name type="scientific">freshwater metagenome</name>
    <dbReference type="NCBI Taxonomy" id="449393"/>
    <lineage>
        <taxon>unclassified sequences</taxon>
        <taxon>metagenomes</taxon>
        <taxon>ecological metagenomes</taxon>
    </lineage>
</organism>
<keyword evidence="1" id="KW-0472">Membrane</keyword>
<dbReference type="EMBL" id="CAEZSH010000109">
    <property type="protein sequence ID" value="CAB4543618.1"/>
    <property type="molecule type" value="Genomic_DNA"/>
</dbReference>
<feature type="transmembrane region" description="Helical" evidence="1">
    <location>
        <begin position="98"/>
        <end position="117"/>
    </location>
</feature>
<keyword evidence="1" id="KW-0812">Transmembrane</keyword>
<gene>
    <name evidence="2" type="ORF">UFOPK1410_00826</name>
</gene>
<feature type="transmembrane region" description="Helical" evidence="1">
    <location>
        <begin position="71"/>
        <end position="91"/>
    </location>
</feature>